<organism evidence="2 3">
    <name type="scientific">Gemmata palustris</name>
    <dbReference type="NCBI Taxonomy" id="2822762"/>
    <lineage>
        <taxon>Bacteria</taxon>
        <taxon>Pseudomonadati</taxon>
        <taxon>Planctomycetota</taxon>
        <taxon>Planctomycetia</taxon>
        <taxon>Gemmatales</taxon>
        <taxon>Gemmataceae</taxon>
        <taxon>Gemmata</taxon>
    </lineage>
</organism>
<evidence type="ECO:0000313" key="3">
    <source>
        <dbReference type="Proteomes" id="UP000676565"/>
    </source>
</evidence>
<feature type="chain" id="PRO_5045089027" evidence="1">
    <location>
        <begin position="34"/>
        <end position="334"/>
    </location>
</feature>
<comment type="caution">
    <text evidence="2">The sequence shown here is derived from an EMBL/GenBank/DDBJ whole genome shotgun (WGS) entry which is preliminary data.</text>
</comment>
<gene>
    <name evidence="2" type="ORF">J8F10_20535</name>
</gene>
<dbReference type="InterPro" id="IPR013424">
    <property type="entry name" value="Ice-binding_C"/>
</dbReference>
<keyword evidence="3" id="KW-1185">Reference proteome</keyword>
<name>A0ABS5BVA6_9BACT</name>
<keyword evidence="1" id="KW-0732">Signal</keyword>
<feature type="signal peptide" evidence="1">
    <location>
        <begin position="1"/>
        <end position="33"/>
    </location>
</feature>
<accession>A0ABS5BVA6</accession>
<reference evidence="2 3" key="1">
    <citation type="submission" date="2021-04" db="EMBL/GenBank/DDBJ databases">
        <authorList>
            <person name="Ivanova A."/>
        </authorList>
    </citation>
    <scope>NUCLEOTIDE SEQUENCE [LARGE SCALE GENOMIC DNA]</scope>
    <source>
        <strain evidence="2 3">G18</strain>
    </source>
</reference>
<dbReference type="Proteomes" id="UP000676565">
    <property type="component" value="Unassembled WGS sequence"/>
</dbReference>
<protein>
    <submittedName>
        <fullName evidence="2">PEP-CTERM sorting domain-containing protein</fullName>
    </submittedName>
</protein>
<dbReference type="NCBIfam" id="TIGR02595">
    <property type="entry name" value="PEP_CTERM"/>
    <property type="match status" value="1"/>
</dbReference>
<proteinExistence type="predicted"/>
<dbReference type="RefSeq" id="WP_210656903.1">
    <property type="nucleotide sequence ID" value="NZ_JAGKQQ010000001.1"/>
</dbReference>
<evidence type="ECO:0000256" key="1">
    <source>
        <dbReference type="SAM" id="SignalP"/>
    </source>
</evidence>
<sequence length="334" mass="35285">MKVRTLRYFPRSRLVVLALVCALSGATAGRARAAYIHSYASGFVNASPGTAAGSGNYSNSLTAEGQLTLISGLLQASEWSGYSNNGDAPRGTRAEGKIFGAVAPLADRLFSLGAYSYGYDNDFYFDAGAYTAISLGFRDIIRYGGSNPPPVLTLTFRADGLMSFSPYNVNTSNGTSGVEFGYQFSAFDNLSGFLPGSSNPPQTRTNIGWPGSAAPTEKAVDMTFSHDLNYNPEIGGYAFNLNVYTTTSVFAWNREGRADSDFSHTVALKGVALGGGQAVDPRLLTFDSGLSLSPQVNPTPEPSSLVLLATGAGFLPALLRKRLRKMAPAPTLAS</sequence>
<evidence type="ECO:0000313" key="2">
    <source>
        <dbReference type="EMBL" id="MBP3957644.1"/>
    </source>
</evidence>
<dbReference type="EMBL" id="JAGKQQ010000001">
    <property type="protein sequence ID" value="MBP3957644.1"/>
    <property type="molecule type" value="Genomic_DNA"/>
</dbReference>